<dbReference type="Proteomes" id="UP000824533">
    <property type="component" value="Linkage Group LG07"/>
</dbReference>
<comment type="caution">
    <text evidence="1">The sequence shown here is derived from an EMBL/GenBank/DDBJ whole genome shotgun (WGS) entry which is preliminary data.</text>
</comment>
<keyword evidence="2" id="KW-1185">Reference proteome</keyword>
<organism evidence="1 2">
    <name type="scientific">Dendrolimus kikuchii</name>
    <dbReference type="NCBI Taxonomy" id="765133"/>
    <lineage>
        <taxon>Eukaryota</taxon>
        <taxon>Metazoa</taxon>
        <taxon>Ecdysozoa</taxon>
        <taxon>Arthropoda</taxon>
        <taxon>Hexapoda</taxon>
        <taxon>Insecta</taxon>
        <taxon>Pterygota</taxon>
        <taxon>Neoptera</taxon>
        <taxon>Endopterygota</taxon>
        <taxon>Lepidoptera</taxon>
        <taxon>Glossata</taxon>
        <taxon>Ditrysia</taxon>
        <taxon>Bombycoidea</taxon>
        <taxon>Lasiocampidae</taxon>
        <taxon>Dendrolimus</taxon>
    </lineage>
</organism>
<dbReference type="EMBL" id="CM034393">
    <property type="protein sequence ID" value="KAJ0180026.1"/>
    <property type="molecule type" value="Genomic_DNA"/>
</dbReference>
<gene>
    <name evidence="1" type="ORF">K1T71_004617</name>
</gene>
<sequence length="118" mass="13411">MFPILSPYTKAISHLFSGREPTPECHECGAPLDTALHTLVECATWGPQRSQMEKVVGPVRSLENMVKAMLSSKRYWSEVASFCESVMTQKEARKSKQLSIDTKRMRLKFESVPLTEFD</sequence>
<proteinExistence type="predicted"/>
<accession>A0ACC1D7Z8</accession>
<reference evidence="1 2" key="1">
    <citation type="journal article" date="2021" name="Front. Genet.">
        <title>Chromosome-Level Genome Assembly Reveals Significant Gene Expansion in the Toll and IMD Signaling Pathways of Dendrolimus kikuchii.</title>
        <authorList>
            <person name="Zhou J."/>
            <person name="Wu P."/>
            <person name="Xiong Z."/>
            <person name="Liu N."/>
            <person name="Zhao N."/>
            <person name="Ji M."/>
            <person name="Qiu Y."/>
            <person name="Yang B."/>
        </authorList>
    </citation>
    <scope>NUCLEOTIDE SEQUENCE [LARGE SCALE GENOMIC DNA]</scope>
    <source>
        <strain evidence="1">Ann1</strain>
    </source>
</reference>
<protein>
    <submittedName>
        <fullName evidence="1">Uncharacterized protein</fullName>
    </submittedName>
</protein>
<evidence type="ECO:0000313" key="2">
    <source>
        <dbReference type="Proteomes" id="UP000824533"/>
    </source>
</evidence>
<name>A0ACC1D7Z8_9NEOP</name>
<evidence type="ECO:0000313" key="1">
    <source>
        <dbReference type="EMBL" id="KAJ0180026.1"/>
    </source>
</evidence>